<reference evidence="2" key="1">
    <citation type="journal article" date="2023" name="Front. Mar. Sci.">
        <title>A new Merluccius polli reference genome to investigate the effects of global change in West African waters.</title>
        <authorList>
            <person name="Mateo J.L."/>
            <person name="Blanco-Fernandez C."/>
            <person name="Garcia-Vazquez E."/>
            <person name="Machado-Schiaffino G."/>
        </authorList>
    </citation>
    <scope>NUCLEOTIDE SEQUENCE</scope>
    <source>
        <strain evidence="2">C29</strain>
        <tissue evidence="2">Fin</tissue>
    </source>
</reference>
<dbReference type="PANTHER" id="PTHR46481:SF9">
    <property type="entry name" value="ZINC FINGER BED DOMAIN-CONTAINING PROTEIN 1-LIKE"/>
    <property type="match status" value="1"/>
</dbReference>
<dbReference type="PANTHER" id="PTHR46481">
    <property type="entry name" value="ZINC FINGER BED DOMAIN-CONTAINING PROTEIN 4"/>
    <property type="match status" value="1"/>
</dbReference>
<dbReference type="InterPro" id="IPR012337">
    <property type="entry name" value="RNaseH-like_sf"/>
</dbReference>
<protein>
    <submittedName>
        <fullName evidence="2">Zinc finger BED domain-containing protein 1</fullName>
    </submittedName>
</protein>
<accession>A0AA47NBF1</accession>
<keyword evidence="3" id="KW-1185">Reference proteome</keyword>
<evidence type="ECO:0000259" key="1">
    <source>
        <dbReference type="Pfam" id="PF05699"/>
    </source>
</evidence>
<dbReference type="Pfam" id="PF05699">
    <property type="entry name" value="Dimer_Tnp_hAT"/>
    <property type="match status" value="1"/>
</dbReference>
<comment type="caution">
    <text evidence="2">The sequence shown here is derived from an EMBL/GenBank/DDBJ whole genome shotgun (WGS) entry which is preliminary data.</text>
</comment>
<evidence type="ECO:0000313" key="3">
    <source>
        <dbReference type="Proteomes" id="UP001174136"/>
    </source>
</evidence>
<dbReference type="InterPro" id="IPR008906">
    <property type="entry name" value="HATC_C_dom"/>
</dbReference>
<sequence length="354" mass="40119">MTTDSGTNMIKALRLNEWPNLQCFGHKLHNAIVNAVKDPRIDRATVICKKVVSSFSYSWKRRRELAAVQAELGLPVHQLITESPTRWGSRQLMIERVLEQERAIARVLGSEKKSRYLVPTWQDVEVLESVNKAIKPLQDFTDALSGENYVTVSIIKPTLSMFRSSLLKPEDEDTELTKQIKEKILHYMTEKYSDPDKDEGSQVPDNIHRPCQELLSLLPTEPDTAVRVRQEENEVAAAEPGPALKKRRSLSSFFPKKTPASSLSEVDRIRAELATYLLISEISEDADPLQWWKKQEENFPRLSKLARKYLSIPATSAPSERLFSVGGGVVTCHRASLKPDAVDRLVFLAKNLQM</sequence>
<dbReference type="Proteomes" id="UP001174136">
    <property type="component" value="Unassembled WGS sequence"/>
</dbReference>
<dbReference type="SUPFAM" id="SSF53098">
    <property type="entry name" value="Ribonuclease H-like"/>
    <property type="match status" value="1"/>
</dbReference>
<dbReference type="EMBL" id="JAOPHQ010000305">
    <property type="protein sequence ID" value="KAK0155081.1"/>
    <property type="molecule type" value="Genomic_DNA"/>
</dbReference>
<evidence type="ECO:0000313" key="2">
    <source>
        <dbReference type="EMBL" id="KAK0155081.1"/>
    </source>
</evidence>
<name>A0AA47NBF1_MERPO</name>
<proteinExistence type="predicted"/>
<dbReference type="GO" id="GO:0046983">
    <property type="term" value="F:protein dimerization activity"/>
    <property type="evidence" value="ECO:0007669"/>
    <property type="project" value="InterPro"/>
</dbReference>
<dbReference type="AlphaFoldDB" id="A0AA47NBF1"/>
<dbReference type="InterPro" id="IPR052035">
    <property type="entry name" value="ZnF_BED_domain_contain"/>
</dbReference>
<gene>
    <name evidence="2" type="primary">ZBED1_146</name>
    <name evidence="2" type="ORF">N1851_002597</name>
</gene>
<feature type="domain" description="HAT C-terminal dimerisation" evidence="1">
    <location>
        <begin position="284"/>
        <end position="352"/>
    </location>
</feature>
<organism evidence="2 3">
    <name type="scientific">Merluccius polli</name>
    <name type="common">Benguela hake</name>
    <name type="synonym">Merluccius cadenati</name>
    <dbReference type="NCBI Taxonomy" id="89951"/>
    <lineage>
        <taxon>Eukaryota</taxon>
        <taxon>Metazoa</taxon>
        <taxon>Chordata</taxon>
        <taxon>Craniata</taxon>
        <taxon>Vertebrata</taxon>
        <taxon>Euteleostomi</taxon>
        <taxon>Actinopterygii</taxon>
        <taxon>Neopterygii</taxon>
        <taxon>Teleostei</taxon>
        <taxon>Neoteleostei</taxon>
        <taxon>Acanthomorphata</taxon>
        <taxon>Zeiogadaria</taxon>
        <taxon>Gadariae</taxon>
        <taxon>Gadiformes</taxon>
        <taxon>Gadoidei</taxon>
        <taxon>Merlucciidae</taxon>
        <taxon>Merluccius</taxon>
    </lineage>
</organism>